<dbReference type="Gene3D" id="3.40.50.10860">
    <property type="entry name" value="Leucine Dehydrogenase, chain A, domain 1"/>
    <property type="match status" value="1"/>
</dbReference>
<dbReference type="GO" id="GO:0005739">
    <property type="term" value="C:mitochondrion"/>
    <property type="evidence" value="ECO:0007669"/>
    <property type="project" value="TreeGrafter"/>
</dbReference>
<dbReference type="PANTHER" id="PTHR48099">
    <property type="entry name" value="C-1-TETRAHYDROFOLATE SYNTHASE, CYTOPLASMIC-RELATED"/>
    <property type="match status" value="1"/>
</dbReference>
<accession>A0A8K0EDG7</accession>
<keyword evidence="5" id="KW-0560">Oxidoreductase</keyword>
<protein>
    <recommendedName>
        <fullName evidence="2">methenyltetrahydrofolate cyclohydrolase</fullName>
        <ecNumber evidence="2">3.5.4.9</ecNumber>
    </recommendedName>
</protein>
<evidence type="ECO:0000313" key="11">
    <source>
        <dbReference type="Proteomes" id="UP000838412"/>
    </source>
</evidence>
<dbReference type="PROSITE" id="PS00766">
    <property type="entry name" value="THF_DHG_CYH_1"/>
    <property type="match status" value="1"/>
</dbReference>
<evidence type="ECO:0000256" key="7">
    <source>
        <dbReference type="ARBA" id="ARBA00036357"/>
    </source>
</evidence>
<reference evidence="10" key="1">
    <citation type="submission" date="2022-01" db="EMBL/GenBank/DDBJ databases">
        <authorList>
            <person name="Braso-Vives M."/>
        </authorList>
    </citation>
    <scope>NUCLEOTIDE SEQUENCE</scope>
</reference>
<keyword evidence="6" id="KW-0511">Multifunctional enzyme</keyword>
<dbReference type="PROSITE" id="PS00767">
    <property type="entry name" value="THF_DHG_CYH_2"/>
    <property type="match status" value="1"/>
</dbReference>
<dbReference type="GO" id="GO:0004488">
    <property type="term" value="F:methylenetetrahydrofolate dehydrogenase (NADP+) activity"/>
    <property type="evidence" value="ECO:0007669"/>
    <property type="project" value="InterPro"/>
</dbReference>
<dbReference type="GO" id="GO:0004477">
    <property type="term" value="F:methenyltetrahydrofolate cyclohydrolase activity"/>
    <property type="evidence" value="ECO:0007669"/>
    <property type="project" value="UniProtKB-EC"/>
</dbReference>
<dbReference type="FunFam" id="3.40.50.720:FF:000070">
    <property type="entry name" value="probable bifunctional methylenetetrahydrofolate dehydrogenase/cyclohydrolase 2"/>
    <property type="match status" value="1"/>
</dbReference>
<evidence type="ECO:0000256" key="3">
    <source>
        <dbReference type="ARBA" id="ARBA00022563"/>
    </source>
</evidence>
<dbReference type="InterPro" id="IPR046346">
    <property type="entry name" value="Aminoacid_DH-like_N_sf"/>
</dbReference>
<feature type="domain" description="Tetrahydrofolate dehydrogenase/cyclohydrolase catalytic" evidence="8">
    <location>
        <begin position="81"/>
        <end position="196"/>
    </location>
</feature>
<keyword evidence="11" id="KW-1185">Reference proteome</keyword>
<dbReference type="SUPFAM" id="SSF51735">
    <property type="entry name" value="NAD(P)-binding Rossmann-fold domains"/>
    <property type="match status" value="1"/>
</dbReference>
<dbReference type="PRINTS" id="PR00085">
    <property type="entry name" value="THFDHDRGNASE"/>
</dbReference>
<sequence>MTPRFMQMSRLLSKSEKMAAASRTWFRLSPQFLQSLRRSDGKLFHTGRRRLQTKPSNGAASVYHMANTEALPEYKHQAKIIDGVAMAKEIREEVRVEVDQWVAKGHRAPHLSVVLVGDNPASASYVKAKTRAAKGAGITSETIVKPSSITEEELLDLVDKLNKDDSVDGLLVQLPVPDHMTERTICNAVAPEKDVDGFNVVNVGRFCLDEPAFLPATPYGVMEMIRRTGIETFGKNAVVCGRSKNVGMPLAMLLHTDKEHHEICADATTTICHRYTPGDQLEVFTKTADIIIVAVGMPNLITADMVKEGVVVIDVGINRVMDPVTGKMKLVGDVDFEGVSKKASYITPVPGGVGPMTVAMLMKNTLAAAKKDGTYGLSMSPKEKLSQEVS</sequence>
<evidence type="ECO:0000256" key="5">
    <source>
        <dbReference type="ARBA" id="ARBA00023002"/>
    </source>
</evidence>
<feature type="domain" description="Tetrahydrofolate dehydrogenase/cyclohydrolase NAD(P)-binding" evidence="9">
    <location>
        <begin position="215"/>
        <end position="371"/>
    </location>
</feature>
<dbReference type="Proteomes" id="UP000838412">
    <property type="component" value="Chromosome 15"/>
</dbReference>
<dbReference type="GO" id="GO:0004487">
    <property type="term" value="F:methylenetetrahydrofolate dehydrogenase (NAD+) activity"/>
    <property type="evidence" value="ECO:0007669"/>
    <property type="project" value="TreeGrafter"/>
</dbReference>
<dbReference type="OrthoDB" id="5126881at2759"/>
<comment type="catalytic activity">
    <reaction evidence="7">
        <text>(6R)-5,10-methenyltetrahydrofolate + H2O = (6R)-10-formyltetrahydrofolate + H(+)</text>
        <dbReference type="Rhea" id="RHEA:23700"/>
        <dbReference type="ChEBI" id="CHEBI:15377"/>
        <dbReference type="ChEBI" id="CHEBI:15378"/>
        <dbReference type="ChEBI" id="CHEBI:57455"/>
        <dbReference type="ChEBI" id="CHEBI:195366"/>
        <dbReference type="EC" id="3.5.4.9"/>
    </reaction>
</comment>
<dbReference type="InterPro" id="IPR000672">
    <property type="entry name" value="THF_DH/CycHdrlase"/>
</dbReference>
<evidence type="ECO:0000256" key="6">
    <source>
        <dbReference type="ARBA" id="ARBA00023268"/>
    </source>
</evidence>
<evidence type="ECO:0000313" key="10">
    <source>
        <dbReference type="EMBL" id="CAH1246848.1"/>
    </source>
</evidence>
<dbReference type="SUPFAM" id="SSF53223">
    <property type="entry name" value="Aminoacid dehydrogenase-like, N-terminal domain"/>
    <property type="match status" value="1"/>
</dbReference>
<dbReference type="GO" id="GO:0035999">
    <property type="term" value="P:tetrahydrofolate interconversion"/>
    <property type="evidence" value="ECO:0007669"/>
    <property type="project" value="TreeGrafter"/>
</dbReference>
<dbReference type="InterPro" id="IPR020631">
    <property type="entry name" value="THF_DH/CycHdrlase_NAD-bd_dom"/>
</dbReference>
<dbReference type="CDD" id="cd01080">
    <property type="entry name" value="NAD_bind_m-THF_DH_Cyclohyd"/>
    <property type="match status" value="1"/>
</dbReference>
<dbReference type="Gene3D" id="3.40.50.720">
    <property type="entry name" value="NAD(P)-binding Rossmann-like Domain"/>
    <property type="match status" value="1"/>
</dbReference>
<evidence type="ECO:0000256" key="2">
    <source>
        <dbReference type="ARBA" id="ARBA00012776"/>
    </source>
</evidence>
<dbReference type="Pfam" id="PF02882">
    <property type="entry name" value="THF_DHG_CYH_C"/>
    <property type="match status" value="1"/>
</dbReference>
<dbReference type="InterPro" id="IPR036291">
    <property type="entry name" value="NAD(P)-bd_dom_sf"/>
</dbReference>
<dbReference type="HAMAP" id="MF_01576">
    <property type="entry name" value="THF_DHG_CYH"/>
    <property type="match status" value="1"/>
</dbReference>
<dbReference type="AlphaFoldDB" id="A0A8K0EDG7"/>
<evidence type="ECO:0000256" key="1">
    <source>
        <dbReference type="ARBA" id="ARBA00011738"/>
    </source>
</evidence>
<dbReference type="Pfam" id="PF00763">
    <property type="entry name" value="THF_DHG_CYH"/>
    <property type="match status" value="1"/>
</dbReference>
<dbReference type="PANTHER" id="PTHR48099:SF11">
    <property type="entry name" value="BIFUNCTIONAL METHYLENETETRAHYDROFOLATE DEHYDROGENASE_CYCLOHYDROLASE, MITOCHONDRIAL"/>
    <property type="match status" value="1"/>
</dbReference>
<gene>
    <name evidence="10" type="primary">MTHFD2</name>
    <name evidence="10" type="ORF">BLAG_LOCUS8727</name>
</gene>
<name>A0A8K0EDG7_BRALA</name>
<dbReference type="EC" id="3.5.4.9" evidence="2"/>
<organism evidence="10 11">
    <name type="scientific">Branchiostoma lanceolatum</name>
    <name type="common">Common lancelet</name>
    <name type="synonym">Amphioxus lanceolatum</name>
    <dbReference type="NCBI Taxonomy" id="7740"/>
    <lineage>
        <taxon>Eukaryota</taxon>
        <taxon>Metazoa</taxon>
        <taxon>Chordata</taxon>
        <taxon>Cephalochordata</taxon>
        <taxon>Leptocardii</taxon>
        <taxon>Amphioxiformes</taxon>
        <taxon>Branchiostomatidae</taxon>
        <taxon>Branchiostoma</taxon>
    </lineage>
</organism>
<keyword evidence="4" id="KW-0378">Hydrolase</keyword>
<dbReference type="InterPro" id="IPR020630">
    <property type="entry name" value="THF_DH/CycHdrlase_cat_dom"/>
</dbReference>
<proteinExistence type="inferred from homology"/>
<evidence type="ECO:0000259" key="8">
    <source>
        <dbReference type="Pfam" id="PF00763"/>
    </source>
</evidence>
<dbReference type="FunFam" id="3.40.50.10860:FF:000005">
    <property type="entry name" value="C-1-tetrahydrofolate synthase, cytoplasmic, putative"/>
    <property type="match status" value="1"/>
</dbReference>
<dbReference type="InterPro" id="IPR020867">
    <property type="entry name" value="THF_DH/CycHdrlase_CS"/>
</dbReference>
<evidence type="ECO:0000256" key="4">
    <source>
        <dbReference type="ARBA" id="ARBA00022801"/>
    </source>
</evidence>
<dbReference type="EMBL" id="OV696700">
    <property type="protein sequence ID" value="CAH1246848.1"/>
    <property type="molecule type" value="Genomic_DNA"/>
</dbReference>
<comment type="subunit">
    <text evidence="1">Homodimer.</text>
</comment>
<evidence type="ECO:0000259" key="9">
    <source>
        <dbReference type="Pfam" id="PF02882"/>
    </source>
</evidence>
<keyword evidence="3" id="KW-0554">One-carbon metabolism</keyword>